<keyword evidence="8 9" id="KW-0472">Membrane</keyword>
<dbReference type="InterPro" id="IPR049562">
    <property type="entry name" value="SLC25A33/36-like"/>
</dbReference>
<sequence length="299" mass="32536">MSALTQVPTPQTVARAVMPAQAAPQQEVDQRRKAPSFIVHFAAGGLGGTVGAAITCPLEVVKTRLQSSQYRASEVGTQFSIRHPIRGAWSHVKGVVGLLGAIRREEGVRALWKGLGPNLIGVVPARAIYFSVYSQGLLGRGEQLQNEAVTRNVAIQQYRNSFHCAYSVVRAEGIRGLYKGLSASVLGLAESTSQFVMYEAMKKYMHHKRLAERTDAEGRLDPGEPPKQFLGKTAQETPPNGIPKYTGLWQSATLIAKEEGIAALYGGMTAHLMRVVPNAAIMFFCYELVVSMGTKEEKH</sequence>
<keyword evidence="13" id="KW-1185">Reference proteome</keyword>
<dbReference type="InterPro" id="IPR023395">
    <property type="entry name" value="MCP_dom_sf"/>
</dbReference>
<keyword evidence="4" id="KW-0677">Repeat</keyword>
<evidence type="ECO:0000256" key="8">
    <source>
        <dbReference type="ARBA" id="ARBA00023136"/>
    </source>
</evidence>
<dbReference type="GO" id="GO:0015218">
    <property type="term" value="F:pyrimidine nucleotide transmembrane transporter activity"/>
    <property type="evidence" value="ECO:0007669"/>
    <property type="project" value="InterPro"/>
</dbReference>
<evidence type="ECO:0000256" key="11">
    <source>
        <dbReference type="SAM" id="MobiDB-lite"/>
    </source>
</evidence>
<evidence type="ECO:0000256" key="6">
    <source>
        <dbReference type="ARBA" id="ARBA00022989"/>
    </source>
</evidence>
<evidence type="ECO:0000256" key="3">
    <source>
        <dbReference type="ARBA" id="ARBA00022692"/>
    </source>
</evidence>
<dbReference type="InterPro" id="IPR018108">
    <property type="entry name" value="MCP_transmembrane"/>
</dbReference>
<organism evidence="12 13">
    <name type="scientific">Blyttiomyces helicus</name>
    <dbReference type="NCBI Taxonomy" id="388810"/>
    <lineage>
        <taxon>Eukaryota</taxon>
        <taxon>Fungi</taxon>
        <taxon>Fungi incertae sedis</taxon>
        <taxon>Chytridiomycota</taxon>
        <taxon>Chytridiomycota incertae sedis</taxon>
        <taxon>Chytridiomycetes</taxon>
        <taxon>Chytridiomycetes incertae sedis</taxon>
        <taxon>Blyttiomyces</taxon>
    </lineage>
</organism>
<evidence type="ECO:0000256" key="10">
    <source>
        <dbReference type="RuleBase" id="RU000488"/>
    </source>
</evidence>
<evidence type="ECO:0000256" key="7">
    <source>
        <dbReference type="ARBA" id="ARBA00023128"/>
    </source>
</evidence>
<keyword evidence="2 10" id="KW-0813">Transport</keyword>
<accession>A0A4P9WHZ7</accession>
<feature type="region of interest" description="Disordered" evidence="11">
    <location>
        <begin position="214"/>
        <end position="241"/>
    </location>
</feature>
<dbReference type="GO" id="GO:0005743">
    <property type="term" value="C:mitochondrial inner membrane"/>
    <property type="evidence" value="ECO:0007669"/>
    <property type="project" value="UniProtKB-SubCell"/>
</dbReference>
<dbReference type="PROSITE" id="PS50920">
    <property type="entry name" value="SOLCAR"/>
    <property type="match status" value="2"/>
</dbReference>
<keyword evidence="6" id="KW-1133">Transmembrane helix</keyword>
<dbReference type="OrthoDB" id="269120at2759"/>
<evidence type="ECO:0000256" key="1">
    <source>
        <dbReference type="ARBA" id="ARBA00004448"/>
    </source>
</evidence>
<name>A0A4P9WHZ7_9FUNG</name>
<dbReference type="EMBL" id="KZ994995">
    <property type="protein sequence ID" value="RKO91595.1"/>
    <property type="molecule type" value="Genomic_DNA"/>
</dbReference>
<evidence type="ECO:0000313" key="13">
    <source>
        <dbReference type="Proteomes" id="UP000269721"/>
    </source>
</evidence>
<evidence type="ECO:0000256" key="9">
    <source>
        <dbReference type="PROSITE-ProRule" id="PRU00282"/>
    </source>
</evidence>
<feature type="repeat" description="Solcar" evidence="9">
    <location>
        <begin position="202"/>
        <end position="292"/>
    </location>
</feature>
<dbReference type="PANTHER" id="PTHR45829">
    <property type="entry name" value="MITOCHONDRIAL CARRIER PROTEIN RIM2"/>
    <property type="match status" value="1"/>
</dbReference>
<evidence type="ECO:0000256" key="5">
    <source>
        <dbReference type="ARBA" id="ARBA00022792"/>
    </source>
</evidence>
<evidence type="ECO:0000313" key="12">
    <source>
        <dbReference type="EMBL" id="RKO91595.1"/>
    </source>
</evidence>
<proteinExistence type="inferred from homology"/>
<dbReference type="Pfam" id="PF00153">
    <property type="entry name" value="Mito_carr"/>
    <property type="match status" value="3"/>
</dbReference>
<dbReference type="AlphaFoldDB" id="A0A4P9WHZ7"/>
<comment type="similarity">
    <text evidence="10">Belongs to the mitochondrial carrier (TC 2.A.29) family.</text>
</comment>
<gene>
    <name evidence="12" type="ORF">BDK51DRAFT_30842</name>
</gene>
<comment type="subcellular location">
    <subcellularLocation>
        <location evidence="1">Mitochondrion inner membrane</location>
        <topology evidence="1">Multi-pass membrane protein</topology>
    </subcellularLocation>
</comment>
<dbReference type="GO" id="GO:1990519">
    <property type="term" value="P:pyrimidine nucleotide import into mitochondrion"/>
    <property type="evidence" value="ECO:0007669"/>
    <property type="project" value="TreeGrafter"/>
</dbReference>
<keyword evidence="3 9" id="KW-0812">Transmembrane</keyword>
<evidence type="ECO:0000256" key="4">
    <source>
        <dbReference type="ARBA" id="ARBA00022737"/>
    </source>
</evidence>
<dbReference type="PANTHER" id="PTHR45829:SF4">
    <property type="entry name" value="MITOCHONDRIAL CARRIER PROTEIN RIM2"/>
    <property type="match status" value="1"/>
</dbReference>
<reference evidence="13" key="1">
    <citation type="journal article" date="2018" name="Nat. Microbiol.">
        <title>Leveraging single-cell genomics to expand the fungal tree of life.</title>
        <authorList>
            <person name="Ahrendt S.R."/>
            <person name="Quandt C.A."/>
            <person name="Ciobanu D."/>
            <person name="Clum A."/>
            <person name="Salamov A."/>
            <person name="Andreopoulos B."/>
            <person name="Cheng J.F."/>
            <person name="Woyke T."/>
            <person name="Pelin A."/>
            <person name="Henrissat B."/>
            <person name="Reynolds N.K."/>
            <person name="Benny G.L."/>
            <person name="Smith M.E."/>
            <person name="James T.Y."/>
            <person name="Grigoriev I.V."/>
        </authorList>
    </citation>
    <scope>NUCLEOTIDE SEQUENCE [LARGE SCALE GENOMIC DNA]</scope>
</reference>
<dbReference type="Proteomes" id="UP000269721">
    <property type="component" value="Unassembled WGS sequence"/>
</dbReference>
<feature type="repeat" description="Solcar" evidence="9">
    <location>
        <begin position="35"/>
        <end position="139"/>
    </location>
</feature>
<feature type="compositionally biased region" description="Basic and acidic residues" evidence="11">
    <location>
        <begin position="214"/>
        <end position="224"/>
    </location>
</feature>
<evidence type="ECO:0000256" key="2">
    <source>
        <dbReference type="ARBA" id="ARBA00022448"/>
    </source>
</evidence>
<dbReference type="SUPFAM" id="SSF103506">
    <property type="entry name" value="Mitochondrial carrier"/>
    <property type="match status" value="1"/>
</dbReference>
<keyword evidence="5" id="KW-0999">Mitochondrion inner membrane</keyword>
<keyword evidence="7" id="KW-0496">Mitochondrion</keyword>
<protein>
    <submittedName>
        <fullName evidence="12">Mitochondrial carrier domain-containing protein</fullName>
    </submittedName>
</protein>
<dbReference type="Gene3D" id="1.50.40.10">
    <property type="entry name" value="Mitochondrial carrier domain"/>
    <property type="match status" value="2"/>
</dbReference>